<comment type="caution">
    <text evidence="1">The sequence shown here is derived from an EMBL/GenBank/DDBJ whole genome shotgun (WGS) entry which is preliminary data.</text>
</comment>
<name>A0A1F6BFS9_9BACT</name>
<dbReference type="InterPro" id="IPR010921">
    <property type="entry name" value="Trp_repressor/repl_initiator"/>
</dbReference>
<protein>
    <recommendedName>
        <fullName evidence="3">TrpR, YerC/YecD</fullName>
    </recommendedName>
</protein>
<evidence type="ECO:0008006" key="3">
    <source>
        <dbReference type="Google" id="ProtNLM"/>
    </source>
</evidence>
<dbReference type="InterPro" id="IPR000831">
    <property type="entry name" value="Trp_repress"/>
</dbReference>
<dbReference type="STRING" id="1798401.A2363_03535"/>
<dbReference type="SUPFAM" id="SSF48295">
    <property type="entry name" value="TrpR-like"/>
    <property type="match status" value="1"/>
</dbReference>
<sequence length="96" mass="11083">MKKISTSDELYTAILSLKNETETKQFFRDLLTLAEIKEFSNRWQVVKMLYLGMSYTNIARKLRVSTATVTRVAHWLHKGMGGYKAVGDRTLKKHTS</sequence>
<dbReference type="GO" id="GO:0003700">
    <property type="term" value="F:DNA-binding transcription factor activity"/>
    <property type="evidence" value="ECO:0007669"/>
    <property type="project" value="InterPro"/>
</dbReference>
<dbReference type="GO" id="GO:0043565">
    <property type="term" value="F:sequence-specific DNA binding"/>
    <property type="evidence" value="ECO:0007669"/>
    <property type="project" value="InterPro"/>
</dbReference>
<dbReference type="Proteomes" id="UP000176186">
    <property type="component" value="Unassembled WGS sequence"/>
</dbReference>
<evidence type="ECO:0000313" key="1">
    <source>
        <dbReference type="EMBL" id="OGG35770.1"/>
    </source>
</evidence>
<accession>A0A1F6BFS9</accession>
<organism evidence="1 2">
    <name type="scientific">Candidatus Gottesmanbacteria bacterium RIFOXYB1_FULL_47_11</name>
    <dbReference type="NCBI Taxonomy" id="1798401"/>
    <lineage>
        <taxon>Bacteria</taxon>
        <taxon>Candidatus Gottesmaniibacteriota</taxon>
    </lineage>
</organism>
<evidence type="ECO:0000313" key="2">
    <source>
        <dbReference type="Proteomes" id="UP000176186"/>
    </source>
</evidence>
<gene>
    <name evidence="1" type="ORF">A2363_03535</name>
</gene>
<dbReference type="InterPro" id="IPR038116">
    <property type="entry name" value="TrpR-like_sf"/>
</dbReference>
<proteinExistence type="predicted"/>
<dbReference type="NCBIfam" id="TIGR02531">
    <property type="entry name" value="yecD_yerC"/>
    <property type="match status" value="1"/>
</dbReference>
<dbReference type="PANTHER" id="PTHR40080:SF1">
    <property type="entry name" value="TRPR-LIKE PROTEIN YERC_YECD"/>
    <property type="match status" value="1"/>
</dbReference>
<dbReference type="EMBL" id="MFKE01000005">
    <property type="protein sequence ID" value="OGG35770.1"/>
    <property type="molecule type" value="Genomic_DNA"/>
</dbReference>
<dbReference type="PANTHER" id="PTHR40080">
    <property type="entry name" value="LMO1763 PROTEIN"/>
    <property type="match status" value="1"/>
</dbReference>
<dbReference type="InterPro" id="IPR013368">
    <property type="entry name" value="YecD_YerC"/>
</dbReference>
<reference evidence="1 2" key="1">
    <citation type="journal article" date="2016" name="Nat. Commun.">
        <title>Thousands of microbial genomes shed light on interconnected biogeochemical processes in an aquifer system.</title>
        <authorList>
            <person name="Anantharaman K."/>
            <person name="Brown C.T."/>
            <person name="Hug L.A."/>
            <person name="Sharon I."/>
            <person name="Castelle C.J."/>
            <person name="Probst A.J."/>
            <person name="Thomas B.C."/>
            <person name="Singh A."/>
            <person name="Wilkins M.J."/>
            <person name="Karaoz U."/>
            <person name="Brodie E.L."/>
            <person name="Williams K.H."/>
            <person name="Hubbard S.S."/>
            <person name="Banfield J.F."/>
        </authorList>
    </citation>
    <scope>NUCLEOTIDE SEQUENCE [LARGE SCALE GENOMIC DNA]</scope>
</reference>
<dbReference type="PIRSF" id="PIRSF012508">
    <property type="entry name" value="YerC"/>
    <property type="match status" value="1"/>
</dbReference>
<dbReference type="Gene3D" id="1.10.1270.10">
    <property type="entry name" value="TrpR-like"/>
    <property type="match status" value="1"/>
</dbReference>
<dbReference type="Pfam" id="PF01371">
    <property type="entry name" value="Trp_repressor"/>
    <property type="match status" value="1"/>
</dbReference>
<dbReference type="AlphaFoldDB" id="A0A1F6BFS9"/>